<evidence type="ECO:0000313" key="2">
    <source>
        <dbReference type="EMBL" id="KAF5791731.1"/>
    </source>
</evidence>
<reference evidence="3" key="2">
    <citation type="submission" date="2017-02" db="EMBL/GenBank/DDBJ databases">
        <title>Sunflower complete genome.</title>
        <authorList>
            <person name="Langlade N."/>
            <person name="Munos S."/>
        </authorList>
    </citation>
    <scope>NUCLEOTIDE SEQUENCE [LARGE SCALE GENOMIC DNA]</scope>
    <source>
        <tissue evidence="3">Leaves</tissue>
    </source>
</reference>
<dbReference type="EMBL" id="MNCJ02000324">
    <property type="protein sequence ID" value="KAF5791731.1"/>
    <property type="molecule type" value="Genomic_DNA"/>
</dbReference>
<proteinExistence type="predicted"/>
<dbReference type="EMBL" id="CM007898">
    <property type="protein sequence ID" value="OTG15749.1"/>
    <property type="molecule type" value="Genomic_DNA"/>
</dbReference>
<keyword evidence="4" id="KW-1185">Reference proteome</keyword>
<dbReference type="InParanoid" id="A0A251TY87"/>
<evidence type="ECO:0000313" key="3">
    <source>
        <dbReference type="EMBL" id="OTG15749.1"/>
    </source>
</evidence>
<feature type="compositionally biased region" description="Basic residues" evidence="1">
    <location>
        <begin position="34"/>
        <end position="47"/>
    </location>
</feature>
<dbReference type="AlphaFoldDB" id="A0A251TY87"/>
<gene>
    <name evidence="3" type="ORF">HannXRQ_Chr09g0263841</name>
    <name evidence="2" type="ORF">HanXRQr2_Chr09g0398121</name>
</gene>
<name>A0A251TY87_HELAN</name>
<dbReference type="OMA" id="CREEAWL"/>
<dbReference type="PANTHER" id="PTHR31865:SF1">
    <property type="entry name" value="INSERTASE, PUTATIVE (DUF1685)-RELATED"/>
    <property type="match status" value="1"/>
</dbReference>
<sequence length="167" mass="18703">MPPPPAMPPSSSSALYKQKSWSPDVHRNEEWMRRKGNHLHRRRRKSKSVTDEDIDELKACFELGFGFDHSSPEPDDRLSTTFPALGFYYAVNKQYYDTMTKSSSVSSSSSSSSVSYPLAVLDSDLSSPSRSPHTIINRGDNPQTVKTRLRQWAQVVACSVRLSSSSS</sequence>
<protein>
    <submittedName>
        <fullName evidence="3">Uncharacterized protein</fullName>
    </submittedName>
</protein>
<reference evidence="2 4" key="1">
    <citation type="journal article" date="2017" name="Nature">
        <title>The sunflower genome provides insights into oil metabolism, flowering and Asterid evolution.</title>
        <authorList>
            <person name="Badouin H."/>
            <person name="Gouzy J."/>
            <person name="Grassa C.J."/>
            <person name="Murat F."/>
            <person name="Staton S.E."/>
            <person name="Cottret L."/>
            <person name="Lelandais-Briere C."/>
            <person name="Owens G.L."/>
            <person name="Carrere S."/>
            <person name="Mayjonade B."/>
            <person name="Legrand L."/>
            <person name="Gill N."/>
            <person name="Kane N.C."/>
            <person name="Bowers J.E."/>
            <person name="Hubner S."/>
            <person name="Bellec A."/>
            <person name="Berard A."/>
            <person name="Berges H."/>
            <person name="Blanchet N."/>
            <person name="Boniface M.C."/>
            <person name="Brunel D."/>
            <person name="Catrice O."/>
            <person name="Chaidir N."/>
            <person name="Claudel C."/>
            <person name="Donnadieu C."/>
            <person name="Faraut T."/>
            <person name="Fievet G."/>
            <person name="Helmstetter N."/>
            <person name="King M."/>
            <person name="Knapp S.J."/>
            <person name="Lai Z."/>
            <person name="Le Paslier M.C."/>
            <person name="Lippi Y."/>
            <person name="Lorenzon L."/>
            <person name="Mandel J.R."/>
            <person name="Marage G."/>
            <person name="Marchand G."/>
            <person name="Marquand E."/>
            <person name="Bret-Mestries E."/>
            <person name="Morien E."/>
            <person name="Nambeesan S."/>
            <person name="Nguyen T."/>
            <person name="Pegot-Espagnet P."/>
            <person name="Pouilly N."/>
            <person name="Raftis F."/>
            <person name="Sallet E."/>
            <person name="Schiex T."/>
            <person name="Thomas J."/>
            <person name="Vandecasteele C."/>
            <person name="Vares D."/>
            <person name="Vear F."/>
            <person name="Vautrin S."/>
            <person name="Crespi M."/>
            <person name="Mangin B."/>
            <person name="Burke J.M."/>
            <person name="Salse J."/>
            <person name="Munos S."/>
            <person name="Vincourt P."/>
            <person name="Rieseberg L.H."/>
            <person name="Langlade N.B."/>
        </authorList>
    </citation>
    <scope>NUCLEOTIDE SEQUENCE [LARGE SCALE GENOMIC DNA]</scope>
    <source>
        <strain evidence="4">cv. SF193</strain>
        <tissue evidence="2">Leaves</tissue>
    </source>
</reference>
<evidence type="ECO:0000256" key="1">
    <source>
        <dbReference type="SAM" id="MobiDB-lite"/>
    </source>
</evidence>
<feature type="region of interest" description="Disordered" evidence="1">
    <location>
        <begin position="124"/>
        <end position="143"/>
    </location>
</feature>
<dbReference type="InterPro" id="IPR012881">
    <property type="entry name" value="DUF1685"/>
</dbReference>
<dbReference type="PANTHER" id="PTHR31865">
    <property type="entry name" value="OSJNBA0071G03.3 PROTEIN"/>
    <property type="match status" value="1"/>
</dbReference>
<evidence type="ECO:0000313" key="4">
    <source>
        <dbReference type="Proteomes" id="UP000215914"/>
    </source>
</evidence>
<reference evidence="2" key="3">
    <citation type="submission" date="2020-06" db="EMBL/GenBank/DDBJ databases">
        <title>Helianthus annuus Genome sequencing and assembly Release 2.</title>
        <authorList>
            <person name="Gouzy J."/>
            <person name="Langlade N."/>
            <person name="Munos S."/>
        </authorList>
    </citation>
    <scope>NUCLEOTIDE SEQUENCE</scope>
    <source>
        <tissue evidence="2">Leaves</tissue>
    </source>
</reference>
<feature type="compositionally biased region" description="Basic and acidic residues" evidence="1">
    <location>
        <begin position="24"/>
        <end position="33"/>
    </location>
</feature>
<feature type="region of interest" description="Disordered" evidence="1">
    <location>
        <begin position="1"/>
        <end position="51"/>
    </location>
</feature>
<dbReference type="OrthoDB" id="641808at2759"/>
<accession>A0A251TY87</accession>
<dbReference type="Gramene" id="mRNA:HanXRQr2_Chr09g0398121">
    <property type="protein sequence ID" value="mRNA:HanXRQr2_Chr09g0398121"/>
    <property type="gene ID" value="HanXRQr2_Chr09g0398121"/>
</dbReference>
<organism evidence="3 4">
    <name type="scientific">Helianthus annuus</name>
    <name type="common">Common sunflower</name>
    <dbReference type="NCBI Taxonomy" id="4232"/>
    <lineage>
        <taxon>Eukaryota</taxon>
        <taxon>Viridiplantae</taxon>
        <taxon>Streptophyta</taxon>
        <taxon>Embryophyta</taxon>
        <taxon>Tracheophyta</taxon>
        <taxon>Spermatophyta</taxon>
        <taxon>Magnoliopsida</taxon>
        <taxon>eudicotyledons</taxon>
        <taxon>Gunneridae</taxon>
        <taxon>Pentapetalae</taxon>
        <taxon>asterids</taxon>
        <taxon>campanulids</taxon>
        <taxon>Asterales</taxon>
        <taxon>Asteraceae</taxon>
        <taxon>Asteroideae</taxon>
        <taxon>Heliantheae alliance</taxon>
        <taxon>Heliantheae</taxon>
        <taxon>Helianthus</taxon>
    </lineage>
</organism>
<dbReference type="Pfam" id="PF07939">
    <property type="entry name" value="DUF1685"/>
    <property type="match status" value="1"/>
</dbReference>
<dbReference type="Proteomes" id="UP000215914">
    <property type="component" value="Chromosome 9"/>
</dbReference>